<proteinExistence type="predicted"/>
<keyword evidence="1" id="KW-1133">Transmembrane helix</keyword>
<dbReference type="GeneID" id="87616185"/>
<evidence type="ECO:0008006" key="4">
    <source>
        <dbReference type="Google" id="ProtNLM"/>
    </source>
</evidence>
<feature type="transmembrane region" description="Helical" evidence="1">
    <location>
        <begin position="20"/>
        <end position="41"/>
    </location>
</feature>
<dbReference type="Proteomes" id="UP000288024">
    <property type="component" value="Unassembled WGS sequence"/>
</dbReference>
<feature type="transmembrane region" description="Helical" evidence="1">
    <location>
        <begin position="47"/>
        <end position="66"/>
    </location>
</feature>
<evidence type="ECO:0000313" key="2">
    <source>
        <dbReference type="EMBL" id="RVT65146.1"/>
    </source>
</evidence>
<name>A0A437KDR2_9BACI</name>
<dbReference type="RefSeq" id="WP_127737367.1">
    <property type="nucleotide sequence ID" value="NZ_CAJCKN010000109.1"/>
</dbReference>
<evidence type="ECO:0000256" key="1">
    <source>
        <dbReference type="SAM" id="Phobius"/>
    </source>
</evidence>
<protein>
    <recommendedName>
        <fullName evidence="4">YrhC-like protein</fullName>
    </recommendedName>
</protein>
<keyword evidence="1" id="KW-0812">Transmembrane</keyword>
<comment type="caution">
    <text evidence="2">The sequence shown here is derived from an EMBL/GenBank/DDBJ whole genome shotgun (WGS) entry which is preliminary data.</text>
</comment>
<gene>
    <name evidence="2" type="ORF">EM808_06450</name>
</gene>
<dbReference type="EMBL" id="RZTZ01000002">
    <property type="protein sequence ID" value="RVT65146.1"/>
    <property type="molecule type" value="Genomic_DNA"/>
</dbReference>
<sequence length="81" mass="9205">MEKTLKDLSGKLADYKRFAIVLLAVGVFFYLGVIIPAVHQVKWHDEAMTITSALTLSASIFFFAKVKKFRKMISDMTDDDM</sequence>
<dbReference type="Pfam" id="PF14143">
    <property type="entry name" value="YrhC"/>
    <property type="match status" value="1"/>
</dbReference>
<accession>A0A437KDR2</accession>
<organism evidence="2 3">
    <name type="scientific">Niallia taxi</name>
    <dbReference type="NCBI Taxonomy" id="2499688"/>
    <lineage>
        <taxon>Bacteria</taxon>
        <taxon>Bacillati</taxon>
        <taxon>Bacillota</taxon>
        <taxon>Bacilli</taxon>
        <taxon>Bacillales</taxon>
        <taxon>Bacillaceae</taxon>
        <taxon>Niallia</taxon>
    </lineage>
</organism>
<keyword evidence="3" id="KW-1185">Reference proteome</keyword>
<dbReference type="InterPro" id="IPR025418">
    <property type="entry name" value="YrhC-like"/>
</dbReference>
<dbReference type="AlphaFoldDB" id="A0A437KDR2"/>
<reference evidence="2 3" key="1">
    <citation type="submission" date="2019-01" db="EMBL/GenBank/DDBJ databases">
        <title>Bacillus sp. M5HDSG1-1, whole genome shotgun sequence.</title>
        <authorList>
            <person name="Tuo L."/>
        </authorList>
    </citation>
    <scope>NUCLEOTIDE SEQUENCE [LARGE SCALE GENOMIC DNA]</scope>
    <source>
        <strain evidence="2 3">M5HDSG1-1</strain>
    </source>
</reference>
<keyword evidence="1" id="KW-0472">Membrane</keyword>
<evidence type="ECO:0000313" key="3">
    <source>
        <dbReference type="Proteomes" id="UP000288024"/>
    </source>
</evidence>